<sequence length="338" mass="37163">MMYGCEAWSQKKDDDKRIDAAGMWFYRRILRVKWTDKRTNESVLKELKTERTLLNLINARKVKYVGHALRNHRTSLMKTVCEGRLDGRRRKVRPPMSLLTNVTTACGLSLHQIVQKSQDRAGWQQRVRSSIATANTASGDADSEVRPVSGRVGILVVEVSLPAGILSGAHQHTTLASPFQSQTGGQYDPYCSIGWSLVGLGLPPRGSPGAAAVGLTTRVPLLGSVVGGAPQVQIHIINTWINQLQSSIQPEKRPRVAMGGKSGAEGDFSPFAPQCIYLNVESVGGESVSDLSPFRLQRETMGILGGECKISKTRRGVMLELARKSDEEKLTKMKKWEV</sequence>
<dbReference type="PANTHER" id="PTHR47027:SF8">
    <property type="entry name" value="RIBONUCLEASE H"/>
    <property type="match status" value="1"/>
</dbReference>
<keyword evidence="2" id="KW-1185">Reference proteome</keyword>
<name>A0AAV4HTY6_9GAST</name>
<dbReference type="EMBL" id="BMAT01009214">
    <property type="protein sequence ID" value="GFS01698.1"/>
    <property type="molecule type" value="Genomic_DNA"/>
</dbReference>
<accession>A0AAV4HTY6</accession>
<dbReference type="Proteomes" id="UP000762676">
    <property type="component" value="Unassembled WGS sequence"/>
</dbReference>
<gene>
    <name evidence="1" type="ORF">ElyMa_004588200</name>
</gene>
<keyword evidence="1" id="KW-0378">Hydrolase</keyword>
<evidence type="ECO:0000313" key="2">
    <source>
        <dbReference type="Proteomes" id="UP000762676"/>
    </source>
</evidence>
<evidence type="ECO:0000313" key="1">
    <source>
        <dbReference type="EMBL" id="GFS01698.1"/>
    </source>
</evidence>
<protein>
    <submittedName>
        <fullName evidence="1">Endonuclease-reverse transcriptase</fullName>
    </submittedName>
</protein>
<keyword evidence="1" id="KW-0540">Nuclease</keyword>
<dbReference type="PANTHER" id="PTHR47027">
    <property type="entry name" value="REVERSE TRANSCRIPTASE DOMAIN-CONTAINING PROTEIN"/>
    <property type="match status" value="1"/>
</dbReference>
<reference evidence="1 2" key="1">
    <citation type="journal article" date="2021" name="Elife">
        <title>Chloroplast acquisition without the gene transfer in kleptoplastic sea slugs, Plakobranchus ocellatus.</title>
        <authorList>
            <person name="Maeda T."/>
            <person name="Takahashi S."/>
            <person name="Yoshida T."/>
            <person name="Shimamura S."/>
            <person name="Takaki Y."/>
            <person name="Nagai Y."/>
            <person name="Toyoda A."/>
            <person name="Suzuki Y."/>
            <person name="Arimoto A."/>
            <person name="Ishii H."/>
            <person name="Satoh N."/>
            <person name="Nishiyama T."/>
            <person name="Hasebe M."/>
            <person name="Maruyama T."/>
            <person name="Minagawa J."/>
            <person name="Obokata J."/>
            <person name="Shigenobu S."/>
        </authorList>
    </citation>
    <scope>NUCLEOTIDE SEQUENCE [LARGE SCALE GENOMIC DNA]</scope>
</reference>
<proteinExistence type="predicted"/>
<organism evidence="1 2">
    <name type="scientific">Elysia marginata</name>
    <dbReference type="NCBI Taxonomy" id="1093978"/>
    <lineage>
        <taxon>Eukaryota</taxon>
        <taxon>Metazoa</taxon>
        <taxon>Spiralia</taxon>
        <taxon>Lophotrochozoa</taxon>
        <taxon>Mollusca</taxon>
        <taxon>Gastropoda</taxon>
        <taxon>Heterobranchia</taxon>
        <taxon>Euthyneura</taxon>
        <taxon>Panpulmonata</taxon>
        <taxon>Sacoglossa</taxon>
        <taxon>Placobranchoidea</taxon>
        <taxon>Plakobranchidae</taxon>
        <taxon>Elysia</taxon>
    </lineage>
</organism>
<dbReference type="GO" id="GO:0004519">
    <property type="term" value="F:endonuclease activity"/>
    <property type="evidence" value="ECO:0007669"/>
    <property type="project" value="UniProtKB-KW"/>
</dbReference>
<dbReference type="AlphaFoldDB" id="A0AAV4HTY6"/>
<keyword evidence="1" id="KW-0255">Endonuclease</keyword>
<comment type="caution">
    <text evidence="1">The sequence shown here is derived from an EMBL/GenBank/DDBJ whole genome shotgun (WGS) entry which is preliminary data.</text>
</comment>